<organism evidence="3 4">
    <name type="scientific">Chitiniphilus purpureus</name>
    <dbReference type="NCBI Taxonomy" id="2981137"/>
    <lineage>
        <taxon>Bacteria</taxon>
        <taxon>Pseudomonadati</taxon>
        <taxon>Pseudomonadota</taxon>
        <taxon>Betaproteobacteria</taxon>
        <taxon>Neisseriales</taxon>
        <taxon>Chitinibacteraceae</taxon>
        <taxon>Chitiniphilus</taxon>
    </lineage>
</organism>
<sequence length="166" mass="18125">MQPATAIEHEQSNMISKSVFALCVFSLSVNAAASQVYHCKDAQGKKSFQSTPCESTTLKVQQAKSAGGGGKATSSGNHFHGIPIHPSAQKKEITEDKSIPVATMRYIAPISRAQMVDFYKRNISVKYKEEDLGDTIMLSYKIDGLNRMVSIQDYFGLADVTLGTEK</sequence>
<proteinExistence type="predicted"/>
<accession>A0ABY6DRR9</accession>
<evidence type="ECO:0000313" key="4">
    <source>
        <dbReference type="Proteomes" id="UP001061302"/>
    </source>
</evidence>
<name>A0ABY6DRR9_9NEIS</name>
<dbReference type="Proteomes" id="UP001061302">
    <property type="component" value="Chromosome"/>
</dbReference>
<gene>
    <name evidence="3" type="ORF">N8I74_07885</name>
</gene>
<evidence type="ECO:0000259" key="2">
    <source>
        <dbReference type="Pfam" id="PF13511"/>
    </source>
</evidence>
<feature type="domain" description="DUF4124" evidence="2">
    <location>
        <begin position="24"/>
        <end position="56"/>
    </location>
</feature>
<evidence type="ECO:0000256" key="1">
    <source>
        <dbReference type="SAM" id="MobiDB-lite"/>
    </source>
</evidence>
<dbReference type="EMBL" id="CP106753">
    <property type="protein sequence ID" value="UXY16923.1"/>
    <property type="molecule type" value="Genomic_DNA"/>
</dbReference>
<reference evidence="3" key="1">
    <citation type="submission" date="2022-10" db="EMBL/GenBank/DDBJ databases">
        <title>Chitiniphilus purpureus sp. nov., a novel chitin-degrading bacterium isolated from crawfish pond sediment.</title>
        <authorList>
            <person name="Li K."/>
        </authorList>
    </citation>
    <scope>NUCLEOTIDE SEQUENCE</scope>
    <source>
        <strain evidence="3">CD1</strain>
    </source>
</reference>
<evidence type="ECO:0000313" key="3">
    <source>
        <dbReference type="EMBL" id="UXY16923.1"/>
    </source>
</evidence>
<feature type="region of interest" description="Disordered" evidence="1">
    <location>
        <begin position="61"/>
        <end position="94"/>
    </location>
</feature>
<keyword evidence="4" id="KW-1185">Reference proteome</keyword>
<protein>
    <submittedName>
        <fullName evidence="3">DUF4124 domain-containing protein</fullName>
    </submittedName>
</protein>
<dbReference type="RefSeq" id="WP_263126339.1">
    <property type="nucleotide sequence ID" value="NZ_CP106753.1"/>
</dbReference>
<dbReference type="Pfam" id="PF13511">
    <property type="entry name" value="DUF4124"/>
    <property type="match status" value="1"/>
</dbReference>
<dbReference type="InterPro" id="IPR025392">
    <property type="entry name" value="DUF4124"/>
</dbReference>